<dbReference type="EMBL" id="JAZHXJ010000108">
    <property type="protein sequence ID" value="KAL1874355.1"/>
    <property type="molecule type" value="Genomic_DNA"/>
</dbReference>
<dbReference type="InterPro" id="IPR011041">
    <property type="entry name" value="Quinoprot_gluc/sorb_DH_b-prop"/>
</dbReference>
<dbReference type="Gene3D" id="2.120.10.30">
    <property type="entry name" value="TolB, C-terminal domain"/>
    <property type="match status" value="1"/>
</dbReference>
<dbReference type="PANTHER" id="PTHR47797">
    <property type="entry name" value="DEHYDROGENASE, PUTATIVE (AFU_ORTHOLOGUE AFUA_8G05805)-RELATED"/>
    <property type="match status" value="1"/>
</dbReference>
<protein>
    <recommendedName>
        <fullName evidence="6">Cellobiose dehydrogenase cytochrome domain-containing protein</fullName>
    </recommendedName>
</protein>
<keyword evidence="5" id="KW-1185">Reference proteome</keyword>
<dbReference type="Gene3D" id="2.60.40.1210">
    <property type="entry name" value="Cellobiose dehydrogenase, cytochrome domain"/>
    <property type="match status" value="1"/>
</dbReference>
<organism evidence="4 5">
    <name type="scientific">Phialemonium thermophilum</name>
    <dbReference type="NCBI Taxonomy" id="223376"/>
    <lineage>
        <taxon>Eukaryota</taxon>
        <taxon>Fungi</taxon>
        <taxon>Dikarya</taxon>
        <taxon>Ascomycota</taxon>
        <taxon>Pezizomycotina</taxon>
        <taxon>Sordariomycetes</taxon>
        <taxon>Sordariomycetidae</taxon>
        <taxon>Cephalothecales</taxon>
        <taxon>Cephalothecaceae</taxon>
        <taxon>Phialemonium</taxon>
    </lineage>
</organism>
<gene>
    <name evidence="4" type="ORF">VTK73DRAFT_438</name>
</gene>
<dbReference type="CDD" id="cd09630">
    <property type="entry name" value="CDH_like_cytochrome"/>
    <property type="match status" value="1"/>
</dbReference>
<dbReference type="InterPro" id="IPR015920">
    <property type="entry name" value="Cellobiose_DH-like_cyt"/>
</dbReference>
<sequence>MRWLHGATRSAALLGLARRQDAPADSVVVVDAETGFTFGEYVTDNGISYRVALPDPVPADGGFDVVVQVAAPISVGWAGLAWGGSMTYNPLSISWQNGNNVVQTSRYAYGYYVPPAYPNATYTILPKGTHVNATHWQYTAKCTGCTSWGDDDIGYTTLDAHGQNPLAFAFSSTPPDDPSNPASTFTIHDSVGHWYHDFGSAGNADFSDLVAKNSEGPATTSTSAAAGSGGPPSTTSAPTSSRSITLTLTMSMSSNMTMSMPMTTSGPSSSRTPTNSSSTSSSAVTISPTSTNQAGSASSFPTSCQGVSAPHFNLSLADGWKVTKIAGNLIQPRTAIFDPAGNLLVVQAGYGISLHTFGPDGCIDNSTTVIRNPNLNHGLALSPDGAILYASSETTAWRWSWNPSTRTATNQTTIVKAMSNRGHSTRSLYVVPGHPNLLLVTVGSNDNWDYDSESAAVGRAAVKIFDMDKVPDGGYTYASDGYQFGYGLRNEVGLVFDPSNMVWGVENGGDDFKRTVNGTATDIHIDNPADELNYLGDPTKPNNQWYGYPTCHTVWNPSLFVDKTFKTGDQFVVTPNATFNDADCAAKSKPPRLAFQAHSAPITAAFGGGSSSSSSNGNSSSLSLFVTLHGSWDRAPATGYKVVEVPFRGGADTRNGTASLYEPVAPPDSREGYNDVLWAPGVGACSSSSCFRPAALLWDKARSRLVVSSDNAAEGELFVLGRA</sequence>
<dbReference type="SUPFAM" id="SSF50952">
    <property type="entry name" value="Soluble quinoprotein glucose dehydrogenase"/>
    <property type="match status" value="1"/>
</dbReference>
<dbReference type="Pfam" id="PF22807">
    <property type="entry name" value="TrAA12"/>
    <property type="match status" value="1"/>
</dbReference>
<feature type="compositionally biased region" description="Low complexity" evidence="1">
    <location>
        <begin position="256"/>
        <end position="291"/>
    </location>
</feature>
<feature type="domain" description="Cellobiose dehydrogenase-like cytochrome" evidence="2">
    <location>
        <begin position="30"/>
        <end position="207"/>
    </location>
</feature>
<evidence type="ECO:0000259" key="2">
    <source>
        <dbReference type="Pfam" id="PF16010"/>
    </source>
</evidence>
<feature type="compositionally biased region" description="Low complexity" evidence="1">
    <location>
        <begin position="216"/>
        <end position="242"/>
    </location>
</feature>
<evidence type="ECO:0008006" key="6">
    <source>
        <dbReference type="Google" id="ProtNLM"/>
    </source>
</evidence>
<accession>A0ABR3XEZ6</accession>
<dbReference type="InterPro" id="IPR054539">
    <property type="entry name" value="Beta-prop_PDH"/>
</dbReference>
<feature type="region of interest" description="Disordered" evidence="1">
    <location>
        <begin position="212"/>
        <end position="242"/>
    </location>
</feature>
<dbReference type="PANTHER" id="PTHR47797:SF5">
    <property type="entry name" value="CELLOBIOSE DEHYDROGENASE CYTOCHROME DOMAIN-CONTAINING PROTEIN"/>
    <property type="match status" value="1"/>
</dbReference>
<dbReference type="Pfam" id="PF16010">
    <property type="entry name" value="CDH-cyt"/>
    <property type="match status" value="1"/>
</dbReference>
<evidence type="ECO:0000259" key="3">
    <source>
        <dbReference type="Pfam" id="PF22807"/>
    </source>
</evidence>
<feature type="domain" description="Pyrroloquinoline quinone-dependent pyranose dehydrogenase beta-propeller" evidence="3">
    <location>
        <begin position="315"/>
        <end position="722"/>
    </location>
</feature>
<proteinExistence type="predicted"/>
<dbReference type="Proteomes" id="UP001586593">
    <property type="component" value="Unassembled WGS sequence"/>
</dbReference>
<dbReference type="InterPro" id="IPR011042">
    <property type="entry name" value="6-blade_b-propeller_TolB-like"/>
</dbReference>
<evidence type="ECO:0000256" key="1">
    <source>
        <dbReference type="SAM" id="MobiDB-lite"/>
    </source>
</evidence>
<name>A0ABR3XEZ6_9PEZI</name>
<dbReference type="SUPFAM" id="SSF49344">
    <property type="entry name" value="CBD9-like"/>
    <property type="match status" value="1"/>
</dbReference>
<reference evidence="4 5" key="1">
    <citation type="journal article" date="2024" name="Commun. Biol.">
        <title>Comparative genomic analysis of thermophilic fungi reveals convergent evolutionary adaptations and gene losses.</title>
        <authorList>
            <person name="Steindorff A.S."/>
            <person name="Aguilar-Pontes M.V."/>
            <person name="Robinson A.J."/>
            <person name="Andreopoulos B."/>
            <person name="LaButti K."/>
            <person name="Kuo A."/>
            <person name="Mondo S."/>
            <person name="Riley R."/>
            <person name="Otillar R."/>
            <person name="Haridas S."/>
            <person name="Lipzen A."/>
            <person name="Grimwood J."/>
            <person name="Schmutz J."/>
            <person name="Clum A."/>
            <person name="Reid I.D."/>
            <person name="Moisan M.C."/>
            <person name="Butler G."/>
            <person name="Nguyen T.T.M."/>
            <person name="Dewar K."/>
            <person name="Conant G."/>
            <person name="Drula E."/>
            <person name="Henrissat B."/>
            <person name="Hansel C."/>
            <person name="Singer S."/>
            <person name="Hutchinson M.I."/>
            <person name="de Vries R.P."/>
            <person name="Natvig D.O."/>
            <person name="Powell A.J."/>
            <person name="Tsang A."/>
            <person name="Grigoriev I.V."/>
        </authorList>
    </citation>
    <scope>NUCLEOTIDE SEQUENCE [LARGE SCALE GENOMIC DNA]</scope>
    <source>
        <strain evidence="4 5">ATCC 24622</strain>
    </source>
</reference>
<feature type="region of interest" description="Disordered" evidence="1">
    <location>
        <begin position="256"/>
        <end position="300"/>
    </location>
</feature>
<comment type="caution">
    <text evidence="4">The sequence shown here is derived from an EMBL/GenBank/DDBJ whole genome shotgun (WGS) entry which is preliminary data.</text>
</comment>
<evidence type="ECO:0000313" key="4">
    <source>
        <dbReference type="EMBL" id="KAL1874355.1"/>
    </source>
</evidence>
<evidence type="ECO:0000313" key="5">
    <source>
        <dbReference type="Proteomes" id="UP001586593"/>
    </source>
</evidence>